<evidence type="ECO:0000256" key="2">
    <source>
        <dbReference type="ARBA" id="ARBA00022618"/>
    </source>
</evidence>
<organism evidence="8 9">
    <name type="scientific">Cherax quadricarinatus</name>
    <name type="common">Australian red claw crayfish</name>
    <dbReference type="NCBI Taxonomy" id="27406"/>
    <lineage>
        <taxon>Eukaryota</taxon>
        <taxon>Metazoa</taxon>
        <taxon>Ecdysozoa</taxon>
        <taxon>Arthropoda</taxon>
        <taxon>Crustacea</taxon>
        <taxon>Multicrustacea</taxon>
        <taxon>Malacostraca</taxon>
        <taxon>Eumalacostraca</taxon>
        <taxon>Eucarida</taxon>
        <taxon>Decapoda</taxon>
        <taxon>Pleocyemata</taxon>
        <taxon>Astacidea</taxon>
        <taxon>Parastacoidea</taxon>
        <taxon>Parastacidae</taxon>
        <taxon>Cherax</taxon>
    </lineage>
</organism>
<evidence type="ECO:0000313" key="8">
    <source>
        <dbReference type="EMBL" id="KAK8720459.1"/>
    </source>
</evidence>
<evidence type="ECO:0000256" key="6">
    <source>
        <dbReference type="ARBA" id="ARBA00023306"/>
    </source>
</evidence>
<accession>A0AAW0VTM2</accession>
<evidence type="ECO:0000256" key="4">
    <source>
        <dbReference type="ARBA" id="ARBA00023067"/>
    </source>
</evidence>
<keyword evidence="5" id="KW-0539">Nucleus</keyword>
<evidence type="ECO:0000256" key="3">
    <source>
        <dbReference type="ARBA" id="ARBA00022776"/>
    </source>
</evidence>
<feature type="domain" description="Condensin complex subunit 1 C-terminal" evidence="7">
    <location>
        <begin position="56"/>
        <end position="115"/>
    </location>
</feature>
<dbReference type="GO" id="GO:0007076">
    <property type="term" value="P:mitotic chromosome condensation"/>
    <property type="evidence" value="ECO:0007669"/>
    <property type="project" value="InterPro"/>
</dbReference>
<evidence type="ECO:0000256" key="1">
    <source>
        <dbReference type="ARBA" id="ARBA00004123"/>
    </source>
</evidence>
<dbReference type="PANTHER" id="PTHR14222">
    <property type="entry name" value="CONDENSIN"/>
    <property type="match status" value="1"/>
</dbReference>
<sequence length="115" mass="13036">RPLIWAVCSNPGKYPDPELRTAATLALAKFMMVSSDICEENLQLIFTILEKSKEAVIRGNTVIALGDLSFRFPNQLEPWIPRLYARLRDDSPKVRQNTLTILTHLVLNDMVKVKG</sequence>
<dbReference type="GO" id="GO:0051301">
    <property type="term" value="P:cell division"/>
    <property type="evidence" value="ECO:0007669"/>
    <property type="project" value="UniProtKB-KW"/>
</dbReference>
<reference evidence="8 9" key="1">
    <citation type="journal article" date="2024" name="BMC Genomics">
        <title>Genome assembly of redclaw crayfish (Cherax quadricarinatus) provides insights into its immune adaptation and hypoxia tolerance.</title>
        <authorList>
            <person name="Liu Z."/>
            <person name="Zheng J."/>
            <person name="Li H."/>
            <person name="Fang K."/>
            <person name="Wang S."/>
            <person name="He J."/>
            <person name="Zhou D."/>
            <person name="Weng S."/>
            <person name="Chi M."/>
            <person name="Gu Z."/>
            <person name="He J."/>
            <person name="Li F."/>
            <person name="Wang M."/>
        </authorList>
    </citation>
    <scope>NUCLEOTIDE SEQUENCE [LARGE SCALE GENOMIC DNA]</scope>
    <source>
        <strain evidence="8">ZL_2023a</strain>
    </source>
</reference>
<comment type="caution">
    <text evidence="8">The sequence shown here is derived from an EMBL/GenBank/DDBJ whole genome shotgun (WGS) entry which is preliminary data.</text>
</comment>
<dbReference type="InterPro" id="IPR016024">
    <property type="entry name" value="ARM-type_fold"/>
</dbReference>
<name>A0AAW0VTM2_CHEQU</name>
<dbReference type="AlphaFoldDB" id="A0AAW0VTM2"/>
<feature type="non-terminal residue" evidence="8">
    <location>
        <position position="1"/>
    </location>
</feature>
<keyword evidence="6" id="KW-0131">Cell cycle</keyword>
<feature type="non-terminal residue" evidence="8">
    <location>
        <position position="115"/>
    </location>
</feature>
<keyword evidence="3" id="KW-0498">Mitosis</keyword>
<comment type="subcellular location">
    <subcellularLocation>
        <location evidence="1">Nucleus</location>
    </subcellularLocation>
</comment>
<keyword evidence="2" id="KW-0132">Cell division</keyword>
<keyword evidence="4" id="KW-0226">DNA condensation</keyword>
<evidence type="ECO:0000259" key="7">
    <source>
        <dbReference type="Pfam" id="PF12717"/>
    </source>
</evidence>
<gene>
    <name evidence="8" type="ORF">OTU49_013298</name>
</gene>
<proteinExistence type="predicted"/>
<dbReference type="EMBL" id="JARKIK010000394">
    <property type="protein sequence ID" value="KAK8720459.1"/>
    <property type="molecule type" value="Genomic_DNA"/>
</dbReference>
<dbReference type="Pfam" id="PF12717">
    <property type="entry name" value="Cnd1"/>
    <property type="match status" value="1"/>
</dbReference>
<dbReference type="InterPro" id="IPR011989">
    <property type="entry name" value="ARM-like"/>
</dbReference>
<dbReference type="GO" id="GO:0000779">
    <property type="term" value="C:condensed chromosome, centromeric region"/>
    <property type="evidence" value="ECO:0007669"/>
    <property type="project" value="TreeGrafter"/>
</dbReference>
<dbReference type="Gene3D" id="1.25.10.10">
    <property type="entry name" value="Leucine-rich Repeat Variant"/>
    <property type="match status" value="1"/>
</dbReference>
<dbReference type="GO" id="GO:0000796">
    <property type="term" value="C:condensin complex"/>
    <property type="evidence" value="ECO:0007669"/>
    <property type="project" value="TreeGrafter"/>
</dbReference>
<dbReference type="Proteomes" id="UP001445076">
    <property type="component" value="Unassembled WGS sequence"/>
</dbReference>
<dbReference type="GO" id="GO:0042393">
    <property type="term" value="F:histone binding"/>
    <property type="evidence" value="ECO:0007669"/>
    <property type="project" value="TreeGrafter"/>
</dbReference>
<evidence type="ECO:0000256" key="5">
    <source>
        <dbReference type="ARBA" id="ARBA00023242"/>
    </source>
</evidence>
<protein>
    <recommendedName>
        <fullName evidence="7">Condensin complex subunit 1 C-terminal domain-containing protein</fullName>
    </recommendedName>
</protein>
<dbReference type="PANTHER" id="PTHR14222:SF2">
    <property type="entry name" value="CONDENSIN COMPLEX SUBUNIT 1"/>
    <property type="match status" value="1"/>
</dbReference>
<dbReference type="SUPFAM" id="SSF48371">
    <property type="entry name" value="ARM repeat"/>
    <property type="match status" value="1"/>
</dbReference>
<dbReference type="GO" id="GO:0010032">
    <property type="term" value="P:meiotic chromosome condensation"/>
    <property type="evidence" value="ECO:0007669"/>
    <property type="project" value="TreeGrafter"/>
</dbReference>
<dbReference type="GO" id="GO:0005634">
    <property type="term" value="C:nucleus"/>
    <property type="evidence" value="ECO:0007669"/>
    <property type="project" value="UniProtKB-SubCell"/>
</dbReference>
<evidence type="ECO:0000313" key="9">
    <source>
        <dbReference type="Proteomes" id="UP001445076"/>
    </source>
</evidence>
<dbReference type="InterPro" id="IPR026971">
    <property type="entry name" value="CND1/NCAPD3"/>
</dbReference>
<keyword evidence="9" id="KW-1185">Reference proteome</keyword>
<dbReference type="InterPro" id="IPR032682">
    <property type="entry name" value="Cnd1_C"/>
</dbReference>